<protein>
    <recommendedName>
        <fullName evidence="3">diacylglycerol O-acyltransferase</fullName>
        <ecNumber evidence="3">2.3.1.20</ecNumber>
    </recommendedName>
</protein>
<dbReference type="Gene3D" id="3.30.559.10">
    <property type="entry name" value="Chloramphenicol acetyltransferase-like domain"/>
    <property type="match status" value="1"/>
</dbReference>
<dbReference type="Pfam" id="PF03007">
    <property type="entry name" value="WS_DGAT_cat"/>
    <property type="match status" value="1"/>
</dbReference>
<sequence length="472" mass="49801">MTTFDRLSALDAAFLDIETERAPMQVGWTMRFAGEAPGIEQLRSHVESRLESVPRLRRRIVEPAMGLGDPHWVDDQLFAIDRHVNVIHMVASDQQPALSAVAEELLSQPLDRSRPLWRLQLVTGLAEGGFAIIGQAHHALIDGLAALEIATIIFDGVATPNDEAAARWLPEEAPSTSEVLTAAALSRIGAGSDVATTLVRSIAGGPAALVEAVTALVALFTPGNRTALENSASPRRRVAFASLPLERMQGAAQRHGVTINDVLLASSGGAVSGALARRGEQPDGIRVLVPTTVRQPGESAASHGNRISVMVVELPLNANDPGSVLRTVGRRTKTLKRAGYAGTLDTAVRAADLLAPPVRSAAVRAAIGAAHFTLVISNVPGPSAPLELAGRELEGIWPAVPLIDGHALSIGAISHAGVLHVGCFADAALVPDLDLIAADIAATFDQLCEMAPPQQAPWQQRARQRRDARRVA</sequence>
<comment type="catalytic activity">
    <reaction evidence="8">
        <text>an acyl-CoA + a 1,2-diacyl-sn-glycerol = a triacyl-sn-glycerol + CoA</text>
        <dbReference type="Rhea" id="RHEA:10868"/>
        <dbReference type="ChEBI" id="CHEBI:17815"/>
        <dbReference type="ChEBI" id="CHEBI:57287"/>
        <dbReference type="ChEBI" id="CHEBI:58342"/>
        <dbReference type="ChEBI" id="CHEBI:64615"/>
        <dbReference type="EC" id="2.3.1.20"/>
    </reaction>
</comment>
<dbReference type="GO" id="GO:0019432">
    <property type="term" value="P:triglyceride biosynthetic process"/>
    <property type="evidence" value="ECO:0007669"/>
    <property type="project" value="UniProtKB-UniPathway"/>
</dbReference>
<keyword evidence="6" id="KW-0443">Lipid metabolism</keyword>
<keyword evidence="5" id="KW-0808">Transferase</keyword>
<evidence type="ECO:0000313" key="12">
    <source>
        <dbReference type="EMBL" id="CAB4341895.1"/>
    </source>
</evidence>
<dbReference type="InterPro" id="IPR009721">
    <property type="entry name" value="O-acyltransferase_WSD1_C"/>
</dbReference>
<proteinExistence type="predicted"/>
<evidence type="ECO:0000256" key="4">
    <source>
        <dbReference type="ARBA" id="ARBA00022516"/>
    </source>
</evidence>
<reference evidence="12" key="1">
    <citation type="submission" date="2020-05" db="EMBL/GenBank/DDBJ databases">
        <authorList>
            <person name="Chiriac C."/>
            <person name="Salcher M."/>
            <person name="Ghai R."/>
            <person name="Kavagutti S V."/>
        </authorList>
    </citation>
    <scope>NUCLEOTIDE SEQUENCE</scope>
</reference>
<feature type="compositionally biased region" description="Basic residues" evidence="9">
    <location>
        <begin position="462"/>
        <end position="472"/>
    </location>
</feature>
<comment type="pathway">
    <text evidence="2">Lipid metabolism.</text>
</comment>
<dbReference type="NCBIfam" id="TIGR02946">
    <property type="entry name" value="acyl_WS_DGAT"/>
    <property type="match status" value="1"/>
</dbReference>
<dbReference type="AlphaFoldDB" id="A0A6J5ZH27"/>
<comment type="pathway">
    <text evidence="1">Glycerolipid metabolism; triacylglycerol biosynthesis.</text>
</comment>
<dbReference type="PANTHER" id="PTHR31650:SF1">
    <property type="entry name" value="WAX ESTER SYNTHASE_DIACYLGLYCEROL ACYLTRANSFERASE 4-RELATED"/>
    <property type="match status" value="1"/>
</dbReference>
<evidence type="ECO:0000256" key="2">
    <source>
        <dbReference type="ARBA" id="ARBA00005189"/>
    </source>
</evidence>
<dbReference type="GO" id="GO:0051701">
    <property type="term" value="P:biological process involved in interaction with host"/>
    <property type="evidence" value="ECO:0007669"/>
    <property type="project" value="TreeGrafter"/>
</dbReference>
<name>A0A6J5ZH27_9ZZZZ</name>
<evidence type="ECO:0000256" key="5">
    <source>
        <dbReference type="ARBA" id="ARBA00022679"/>
    </source>
</evidence>
<dbReference type="InterPro" id="IPR014292">
    <property type="entry name" value="Acyl_transf_WS/DGAT"/>
</dbReference>
<dbReference type="GO" id="GO:0001666">
    <property type="term" value="P:response to hypoxia"/>
    <property type="evidence" value="ECO:0007669"/>
    <property type="project" value="TreeGrafter"/>
</dbReference>
<evidence type="ECO:0000259" key="11">
    <source>
        <dbReference type="Pfam" id="PF06974"/>
    </source>
</evidence>
<evidence type="ECO:0000256" key="1">
    <source>
        <dbReference type="ARBA" id="ARBA00004771"/>
    </source>
</evidence>
<dbReference type="EMBL" id="CAESAN010000042">
    <property type="protein sequence ID" value="CAB4341895.1"/>
    <property type="molecule type" value="Genomic_DNA"/>
</dbReference>
<evidence type="ECO:0000256" key="7">
    <source>
        <dbReference type="ARBA" id="ARBA00023315"/>
    </source>
</evidence>
<evidence type="ECO:0000259" key="10">
    <source>
        <dbReference type="Pfam" id="PF03007"/>
    </source>
</evidence>
<dbReference type="GO" id="GO:0005886">
    <property type="term" value="C:plasma membrane"/>
    <property type="evidence" value="ECO:0007669"/>
    <property type="project" value="TreeGrafter"/>
</dbReference>
<keyword evidence="7" id="KW-0012">Acyltransferase</keyword>
<dbReference type="PANTHER" id="PTHR31650">
    <property type="entry name" value="O-ACYLTRANSFERASE (WSD1-LIKE) FAMILY PROTEIN"/>
    <property type="match status" value="1"/>
</dbReference>
<organism evidence="12">
    <name type="scientific">freshwater metagenome</name>
    <dbReference type="NCBI Taxonomy" id="449393"/>
    <lineage>
        <taxon>unclassified sequences</taxon>
        <taxon>metagenomes</taxon>
        <taxon>ecological metagenomes</taxon>
    </lineage>
</organism>
<dbReference type="InterPro" id="IPR045034">
    <property type="entry name" value="O-acyltransferase_WSD1-like"/>
</dbReference>
<feature type="domain" description="O-acyltransferase WSD1-like N-terminal" evidence="10">
    <location>
        <begin position="7"/>
        <end position="262"/>
    </location>
</feature>
<evidence type="ECO:0000256" key="9">
    <source>
        <dbReference type="SAM" id="MobiDB-lite"/>
    </source>
</evidence>
<evidence type="ECO:0000256" key="8">
    <source>
        <dbReference type="ARBA" id="ARBA00048109"/>
    </source>
</evidence>
<keyword evidence="4" id="KW-0444">Lipid biosynthesis</keyword>
<accession>A0A6J5ZH27</accession>
<feature type="region of interest" description="Disordered" evidence="9">
    <location>
        <begin position="453"/>
        <end position="472"/>
    </location>
</feature>
<gene>
    <name evidence="12" type="ORF">UFOPK3547_00652</name>
</gene>
<dbReference type="EC" id="2.3.1.20" evidence="3"/>
<evidence type="ECO:0000256" key="3">
    <source>
        <dbReference type="ARBA" id="ARBA00013244"/>
    </source>
</evidence>
<evidence type="ECO:0000256" key="6">
    <source>
        <dbReference type="ARBA" id="ARBA00023098"/>
    </source>
</evidence>
<dbReference type="SUPFAM" id="SSF52777">
    <property type="entry name" value="CoA-dependent acyltransferases"/>
    <property type="match status" value="2"/>
</dbReference>
<dbReference type="GO" id="GO:0004144">
    <property type="term" value="F:diacylglycerol O-acyltransferase activity"/>
    <property type="evidence" value="ECO:0007669"/>
    <property type="project" value="UniProtKB-EC"/>
</dbReference>
<dbReference type="Gene3D" id="3.30.559.30">
    <property type="entry name" value="Nonribosomal peptide synthetase, condensation domain"/>
    <property type="match status" value="1"/>
</dbReference>
<feature type="domain" description="O-acyltransferase WSD1 C-terminal" evidence="11">
    <location>
        <begin position="304"/>
        <end position="447"/>
    </location>
</feature>
<dbReference type="UniPathway" id="UPA00282"/>
<dbReference type="GO" id="GO:0071731">
    <property type="term" value="P:response to nitric oxide"/>
    <property type="evidence" value="ECO:0007669"/>
    <property type="project" value="TreeGrafter"/>
</dbReference>
<dbReference type="InterPro" id="IPR004255">
    <property type="entry name" value="O-acyltransferase_WSD1_N"/>
</dbReference>
<dbReference type="InterPro" id="IPR023213">
    <property type="entry name" value="CAT-like_dom_sf"/>
</dbReference>
<dbReference type="Pfam" id="PF06974">
    <property type="entry name" value="WS_DGAT_C"/>
    <property type="match status" value="1"/>
</dbReference>